<name>A0A2T3AK07_9PEZI</name>
<accession>A0A2T3AK07</accession>
<dbReference type="Proteomes" id="UP000241462">
    <property type="component" value="Unassembled WGS sequence"/>
</dbReference>
<keyword evidence="3" id="KW-1185">Reference proteome</keyword>
<proteinExistence type="predicted"/>
<evidence type="ECO:0000256" key="1">
    <source>
        <dbReference type="SAM" id="MobiDB-lite"/>
    </source>
</evidence>
<dbReference type="EMBL" id="KZ678380">
    <property type="protein sequence ID" value="PSS00918.1"/>
    <property type="molecule type" value="Genomic_DNA"/>
</dbReference>
<sequence>ASNANLASRLSRSGTGGNWKKSPVMTSWIPPQGRPLFRIVRPICDNLSNRSPSTMEISSMTNTLVR</sequence>
<feature type="non-terminal residue" evidence="2">
    <location>
        <position position="66"/>
    </location>
</feature>
<feature type="non-terminal residue" evidence="2">
    <location>
        <position position="1"/>
    </location>
</feature>
<evidence type="ECO:0000313" key="2">
    <source>
        <dbReference type="EMBL" id="PSS00918.1"/>
    </source>
</evidence>
<gene>
    <name evidence="2" type="ORF">BD289DRAFT_338192</name>
</gene>
<protein>
    <submittedName>
        <fullName evidence="2">Uncharacterized protein</fullName>
    </submittedName>
</protein>
<organism evidence="2 3">
    <name type="scientific">Coniella lustricola</name>
    <dbReference type="NCBI Taxonomy" id="2025994"/>
    <lineage>
        <taxon>Eukaryota</taxon>
        <taxon>Fungi</taxon>
        <taxon>Dikarya</taxon>
        <taxon>Ascomycota</taxon>
        <taxon>Pezizomycotina</taxon>
        <taxon>Sordariomycetes</taxon>
        <taxon>Sordariomycetidae</taxon>
        <taxon>Diaporthales</taxon>
        <taxon>Schizoparmaceae</taxon>
        <taxon>Coniella</taxon>
    </lineage>
</organism>
<feature type="region of interest" description="Disordered" evidence="1">
    <location>
        <begin position="1"/>
        <end position="26"/>
    </location>
</feature>
<dbReference type="AlphaFoldDB" id="A0A2T3AK07"/>
<reference evidence="2 3" key="1">
    <citation type="journal article" date="2018" name="Mycol. Prog.">
        <title>Coniella lustricola, a new species from submerged detritus.</title>
        <authorList>
            <person name="Raudabaugh D.B."/>
            <person name="Iturriaga T."/>
            <person name="Carver A."/>
            <person name="Mondo S."/>
            <person name="Pangilinan J."/>
            <person name="Lipzen A."/>
            <person name="He G."/>
            <person name="Amirebrahimi M."/>
            <person name="Grigoriev I.V."/>
            <person name="Miller A.N."/>
        </authorList>
    </citation>
    <scope>NUCLEOTIDE SEQUENCE [LARGE SCALE GENOMIC DNA]</scope>
    <source>
        <strain evidence="2 3">B22-T-1</strain>
    </source>
</reference>
<dbReference type="OrthoDB" id="3722922at2759"/>
<feature type="compositionally biased region" description="Polar residues" evidence="1">
    <location>
        <begin position="1"/>
        <end position="13"/>
    </location>
</feature>
<dbReference type="InParanoid" id="A0A2T3AK07"/>
<evidence type="ECO:0000313" key="3">
    <source>
        <dbReference type="Proteomes" id="UP000241462"/>
    </source>
</evidence>